<protein>
    <submittedName>
        <fullName evidence="5">N-acetylmuramoyl-L-alanine amidase</fullName>
    </submittedName>
</protein>
<reference evidence="6" key="1">
    <citation type="submission" date="2016-10" db="EMBL/GenBank/DDBJ databases">
        <authorList>
            <person name="Varghese N."/>
            <person name="Submissions S."/>
        </authorList>
    </citation>
    <scope>NUCLEOTIDE SEQUENCE [LARGE SCALE GENOMIC DNA]</scope>
    <source>
        <strain evidence="6">DSM 25751</strain>
    </source>
</reference>
<dbReference type="InterPro" id="IPR006637">
    <property type="entry name" value="ChW"/>
</dbReference>
<evidence type="ECO:0000256" key="1">
    <source>
        <dbReference type="ARBA" id="ARBA00022801"/>
    </source>
</evidence>
<evidence type="ECO:0000313" key="5">
    <source>
        <dbReference type="EMBL" id="SEJ05774.1"/>
    </source>
</evidence>
<evidence type="ECO:0000313" key="6">
    <source>
        <dbReference type="Proteomes" id="UP000198564"/>
    </source>
</evidence>
<evidence type="ECO:0000256" key="2">
    <source>
        <dbReference type="SAM" id="MobiDB-lite"/>
    </source>
</evidence>
<feature type="region of interest" description="Disordered" evidence="2">
    <location>
        <begin position="46"/>
        <end position="132"/>
    </location>
</feature>
<sequence>MNRFYKKAISVAFVFNTALSLSVPLTTYANDDSNSQKKIEQIEYGRSVLDKDQDKTDIRQDDNISKKENGSTKASDQEKNPDLVNENKNEEENETIPIKESESEAEEVKTDEKNEEQQEIHNAVDEPDNTIEGLTKEDIKVTTYIESKGWQEPVNQGDIAGTENKGLKLESFKVKSSHPELSIRYRTFSRNSDSWMPWKENDQLSNPVDTGDQIEAVQFDLTGAIAEQYDVFYRVHSKTFGWLGWAKNGEHAGTKGYDYQIEAIEIRVVSINDDRPEQTLPAYEVMSDSREKVSMNNTEPMLTASAHVQSYGWMDTEESLLGVTGQSKRLEALKLVVDTGAMQGGIEYRSLVDGNGWQAWKRDGKLSGTEGQAKHIEAIEVRLYGEIAKHYDIVYKAHVQSFGWMGSVLNGMPSGTEKLSKRMEALDITIVKKGTTEKPSNDGFRYPPKVQASAHVQSYGWLEANQNDGLLGVTGRSKRLEALKLVIDAGAMQGGIEYRGLVQGEGWEAWKRDGQLSGTEGQAKRLEAIEIRLYGEIAEHYDVVYKSHVQSFGWLGSVLNGMPSGTEKLSKRMEALEIQIVEKNTINSSSEEGFIKPPSINASAHVQSYGWMKSDENESIVGTIGKSKRLEALNLTIDTGKLSGGITYRSRVEGEGWQYWKRDGEMSGTEGKGLRLEAVEIRLYGEVAKYYDVAYKTHVESFGWLGAVINGMTSGTQMLSKRTEAIQVDLVKKNSMKADPDKGFKRAPIVFIDIGHGGKDPGASYFGLKEADISLSTGLKVINSLREKGFDVRSSRETNKHLELKERSTMSNKIKPDILFSIHYNSMGGNNWYARGIETFIYHRVASGFGQETDRNKFKTEDKRIAESLKLADLVHNSVIHDTKFYNRGVKGNNFHMLREPESPAALIELGFIDNIKDNAIIKTKAYHQLAADAIVKGIVAYFGDW</sequence>
<dbReference type="SMART" id="SM00646">
    <property type="entry name" value="Ami_3"/>
    <property type="match status" value="1"/>
</dbReference>
<dbReference type="Gene3D" id="3.40.630.40">
    <property type="entry name" value="Zn-dependent exopeptidases"/>
    <property type="match status" value="1"/>
</dbReference>
<keyword evidence="6" id="KW-1185">Reference proteome</keyword>
<feature type="compositionally biased region" description="Basic and acidic residues" evidence="2">
    <location>
        <begin position="46"/>
        <end position="90"/>
    </location>
</feature>
<dbReference type="PANTHER" id="PTHR30404:SF0">
    <property type="entry name" value="N-ACETYLMURAMOYL-L-ALANINE AMIDASE AMIC"/>
    <property type="match status" value="1"/>
</dbReference>
<keyword evidence="3" id="KW-0732">Signal</keyword>
<accession>A0A1H6VRR8</accession>
<gene>
    <name evidence="5" type="ORF">SAMN04488113_1613</name>
</gene>
<evidence type="ECO:0000256" key="3">
    <source>
        <dbReference type="SAM" id="SignalP"/>
    </source>
</evidence>
<dbReference type="GO" id="GO:0008745">
    <property type="term" value="F:N-acetylmuramoyl-L-alanine amidase activity"/>
    <property type="evidence" value="ECO:0007669"/>
    <property type="project" value="InterPro"/>
</dbReference>
<feature type="chain" id="PRO_5011674296" evidence="3">
    <location>
        <begin position="30"/>
        <end position="946"/>
    </location>
</feature>
<name>A0A1H6VRR8_9LACT</name>
<dbReference type="EMBL" id="FNYW01000061">
    <property type="protein sequence ID" value="SEJ05774.1"/>
    <property type="molecule type" value="Genomic_DNA"/>
</dbReference>
<feature type="domain" description="MurNAc-LAA" evidence="4">
    <location>
        <begin position="808"/>
        <end position="940"/>
    </location>
</feature>
<dbReference type="STRING" id="1130080.SAMN04488113_1613"/>
<feature type="compositionally biased region" description="Basic and acidic residues" evidence="2">
    <location>
        <begin position="97"/>
        <end position="124"/>
    </location>
</feature>
<dbReference type="AlphaFoldDB" id="A0A1H6VRR8"/>
<keyword evidence="1" id="KW-0378">Hydrolase</keyword>
<dbReference type="Proteomes" id="UP000198564">
    <property type="component" value="Unassembled WGS sequence"/>
</dbReference>
<dbReference type="Pfam" id="PF01520">
    <property type="entry name" value="Amidase_3"/>
    <property type="match status" value="1"/>
</dbReference>
<dbReference type="RefSeq" id="WP_177170578.1">
    <property type="nucleotide sequence ID" value="NZ_FNYW01000061.1"/>
</dbReference>
<evidence type="ECO:0000259" key="4">
    <source>
        <dbReference type="SMART" id="SM00646"/>
    </source>
</evidence>
<organism evidence="5 6">
    <name type="scientific">Alkalibacterium gilvum</name>
    <dbReference type="NCBI Taxonomy" id="1130080"/>
    <lineage>
        <taxon>Bacteria</taxon>
        <taxon>Bacillati</taxon>
        <taxon>Bacillota</taxon>
        <taxon>Bacilli</taxon>
        <taxon>Lactobacillales</taxon>
        <taxon>Carnobacteriaceae</taxon>
        <taxon>Alkalibacterium</taxon>
    </lineage>
</organism>
<dbReference type="SMART" id="SM00728">
    <property type="entry name" value="ChW"/>
    <property type="match status" value="11"/>
</dbReference>
<dbReference type="InterPro" id="IPR002508">
    <property type="entry name" value="MurNAc-LAA_cat"/>
</dbReference>
<dbReference type="PANTHER" id="PTHR30404">
    <property type="entry name" value="N-ACETYLMURAMOYL-L-ALANINE AMIDASE"/>
    <property type="match status" value="1"/>
</dbReference>
<feature type="signal peptide" evidence="3">
    <location>
        <begin position="1"/>
        <end position="29"/>
    </location>
</feature>
<proteinExistence type="predicted"/>
<dbReference type="InterPro" id="IPR050695">
    <property type="entry name" value="N-acetylmuramoyl_amidase_3"/>
</dbReference>
<dbReference type="GO" id="GO:0009253">
    <property type="term" value="P:peptidoglycan catabolic process"/>
    <property type="evidence" value="ECO:0007669"/>
    <property type="project" value="InterPro"/>
</dbReference>
<dbReference type="SUPFAM" id="SSF53187">
    <property type="entry name" value="Zn-dependent exopeptidases"/>
    <property type="match status" value="1"/>
</dbReference>
<dbReference type="GO" id="GO:0030288">
    <property type="term" value="C:outer membrane-bounded periplasmic space"/>
    <property type="evidence" value="ECO:0007669"/>
    <property type="project" value="TreeGrafter"/>
</dbReference>
<dbReference type="CDD" id="cd02696">
    <property type="entry name" value="MurNAc-LAA"/>
    <property type="match status" value="1"/>
</dbReference>
<dbReference type="Pfam" id="PF07538">
    <property type="entry name" value="ChW"/>
    <property type="match status" value="11"/>
</dbReference>